<gene>
    <name evidence="1" type="ORF">M9Y10_017665</name>
</gene>
<dbReference type="SUPFAM" id="SSF48403">
    <property type="entry name" value="Ankyrin repeat"/>
    <property type="match status" value="1"/>
</dbReference>
<dbReference type="SMART" id="SM00248">
    <property type="entry name" value="ANK"/>
    <property type="match status" value="6"/>
</dbReference>
<name>A0ABR2HU90_9EUKA</name>
<evidence type="ECO:0000313" key="1">
    <source>
        <dbReference type="EMBL" id="KAK8852676.1"/>
    </source>
</evidence>
<comment type="caution">
    <text evidence="1">The sequence shown here is derived from an EMBL/GenBank/DDBJ whole genome shotgun (WGS) entry which is preliminary data.</text>
</comment>
<sequence length="682" mass="81337">MKNFNADDQPIEYFKKMKDIEEKLLIFLDKQDELNENFLIFNEFLQDHKLSENKYELKSFLYLIAAISNNYHRSQDFFTKIELILKSLQEKIKNYYHSFEIFQIFRRNKRLLLFLFQSEVISPNEEIYSIILRNKKYIDEKYLEYFYPEFEPFFEEKMKFSIFYPYKSIKIDEFNKKREKGENDNYLCSLIQNDLVVDFITYLEKTNISPSSTIQSSIFETNLFLMKENPTLIEYSAFKGAIQIFKYLYQNNAKITTSIWSYAIHGRNAEIIHFLEEKKIETLQKSYQYLIFRSIKCHYYEMIDYFRNNFCDNEKIDDDYLNRKGLKYYNFGYFTEKSIQSLIDSCKDNQKLNIPYYLCKYDYFLIVEFLLKTEKISDLNYRYEIPLLRIPYNNIRFLNNDIEFYNRDNFQNIKYTGEKLTILNIATRKGNIDIIQLLLKMPKINVDIESTLQYDEPMEKSFSFLDYYQISENKSILHEAVESGFAGVVQFILKNIKFDINCKCSKNRNYEDHFTTAHMKYDEIYEKTLLHLAIERGFIEIIKLLLSNPNININLNSTSRIFEAGGCVCYTTSLTTITKSSLYFAIKNGRIKLIQLLLAQPQIDVEHGITKDSSRGKSDKTEKSPLYLAVEKQNFEIVQLLSNHPKINTRSEIEALELASELKNTQIYQFLSNYDKSSKIKS</sequence>
<dbReference type="Pfam" id="PF00023">
    <property type="entry name" value="Ank"/>
    <property type="match status" value="1"/>
</dbReference>
<evidence type="ECO:0000313" key="2">
    <source>
        <dbReference type="Proteomes" id="UP001470230"/>
    </source>
</evidence>
<dbReference type="PANTHER" id="PTHR24118:SF100">
    <property type="entry name" value="FYVE-TYPE DOMAIN-CONTAINING PROTEIN"/>
    <property type="match status" value="1"/>
</dbReference>
<dbReference type="Gene3D" id="1.25.40.20">
    <property type="entry name" value="Ankyrin repeat-containing domain"/>
    <property type="match status" value="1"/>
</dbReference>
<protein>
    <recommendedName>
        <fullName evidence="3">DUF3447 domain-containing protein</fullName>
    </recommendedName>
</protein>
<organism evidence="1 2">
    <name type="scientific">Tritrichomonas musculus</name>
    <dbReference type="NCBI Taxonomy" id="1915356"/>
    <lineage>
        <taxon>Eukaryota</taxon>
        <taxon>Metamonada</taxon>
        <taxon>Parabasalia</taxon>
        <taxon>Tritrichomonadida</taxon>
        <taxon>Tritrichomonadidae</taxon>
        <taxon>Tritrichomonas</taxon>
    </lineage>
</organism>
<proteinExistence type="predicted"/>
<reference evidence="1 2" key="1">
    <citation type="submission" date="2024-04" db="EMBL/GenBank/DDBJ databases">
        <title>Tritrichomonas musculus Genome.</title>
        <authorList>
            <person name="Alves-Ferreira E."/>
            <person name="Grigg M."/>
            <person name="Lorenzi H."/>
            <person name="Galac M."/>
        </authorList>
    </citation>
    <scope>NUCLEOTIDE SEQUENCE [LARGE SCALE GENOMIC DNA]</scope>
    <source>
        <strain evidence="1 2">EAF2021</strain>
    </source>
</reference>
<dbReference type="Proteomes" id="UP001470230">
    <property type="component" value="Unassembled WGS sequence"/>
</dbReference>
<dbReference type="PANTHER" id="PTHR24118">
    <property type="entry name" value="POTE ANKYRIN DOMAIN"/>
    <property type="match status" value="1"/>
</dbReference>
<dbReference type="Pfam" id="PF12796">
    <property type="entry name" value="Ank_2"/>
    <property type="match status" value="1"/>
</dbReference>
<accession>A0ABR2HU90</accession>
<dbReference type="InterPro" id="IPR002110">
    <property type="entry name" value="Ankyrin_rpt"/>
</dbReference>
<evidence type="ECO:0008006" key="3">
    <source>
        <dbReference type="Google" id="ProtNLM"/>
    </source>
</evidence>
<dbReference type="InterPro" id="IPR036770">
    <property type="entry name" value="Ankyrin_rpt-contain_sf"/>
</dbReference>
<dbReference type="EMBL" id="JAPFFF010000023">
    <property type="protein sequence ID" value="KAK8852676.1"/>
    <property type="molecule type" value="Genomic_DNA"/>
</dbReference>
<keyword evidence="2" id="KW-1185">Reference proteome</keyword>